<proteinExistence type="predicted"/>
<dbReference type="EMBL" id="JBJUIK010000001">
    <property type="protein sequence ID" value="KAL3536873.1"/>
    <property type="molecule type" value="Genomic_DNA"/>
</dbReference>
<evidence type="ECO:0000256" key="1">
    <source>
        <dbReference type="SAM" id="MobiDB-lite"/>
    </source>
</evidence>
<protein>
    <submittedName>
        <fullName evidence="2">Uncharacterized protein</fullName>
    </submittedName>
</protein>
<evidence type="ECO:0000313" key="3">
    <source>
        <dbReference type="Proteomes" id="UP001630127"/>
    </source>
</evidence>
<sequence>MKKKMADGDGKYGKEKDKEEGRRLGAKKEEEDGKGIVMGMVWKGRECWVAGPGVVSWIADDGGRVADGHRRHLWSRAGAVTQLHI</sequence>
<reference evidence="2 3" key="1">
    <citation type="submission" date="2024-11" db="EMBL/GenBank/DDBJ databases">
        <title>A near-complete genome assembly of Cinchona calisaya.</title>
        <authorList>
            <person name="Lian D.C."/>
            <person name="Zhao X.W."/>
            <person name="Wei L."/>
        </authorList>
    </citation>
    <scope>NUCLEOTIDE SEQUENCE [LARGE SCALE GENOMIC DNA]</scope>
    <source>
        <tissue evidence="2">Nenye</tissue>
    </source>
</reference>
<evidence type="ECO:0000313" key="2">
    <source>
        <dbReference type="EMBL" id="KAL3536873.1"/>
    </source>
</evidence>
<dbReference type="Proteomes" id="UP001630127">
    <property type="component" value="Unassembled WGS sequence"/>
</dbReference>
<dbReference type="AlphaFoldDB" id="A0ABD3B067"/>
<feature type="region of interest" description="Disordered" evidence="1">
    <location>
        <begin position="1"/>
        <end position="30"/>
    </location>
</feature>
<comment type="caution">
    <text evidence="2">The sequence shown here is derived from an EMBL/GenBank/DDBJ whole genome shotgun (WGS) entry which is preliminary data.</text>
</comment>
<gene>
    <name evidence="2" type="ORF">ACH5RR_000239</name>
</gene>
<name>A0ABD3B067_9GENT</name>
<organism evidence="2 3">
    <name type="scientific">Cinchona calisaya</name>
    <dbReference type="NCBI Taxonomy" id="153742"/>
    <lineage>
        <taxon>Eukaryota</taxon>
        <taxon>Viridiplantae</taxon>
        <taxon>Streptophyta</taxon>
        <taxon>Embryophyta</taxon>
        <taxon>Tracheophyta</taxon>
        <taxon>Spermatophyta</taxon>
        <taxon>Magnoliopsida</taxon>
        <taxon>eudicotyledons</taxon>
        <taxon>Gunneridae</taxon>
        <taxon>Pentapetalae</taxon>
        <taxon>asterids</taxon>
        <taxon>lamiids</taxon>
        <taxon>Gentianales</taxon>
        <taxon>Rubiaceae</taxon>
        <taxon>Cinchonoideae</taxon>
        <taxon>Cinchoneae</taxon>
        <taxon>Cinchona</taxon>
    </lineage>
</organism>
<keyword evidence="3" id="KW-1185">Reference proteome</keyword>
<accession>A0ABD3B067</accession>